<proteinExistence type="predicted"/>
<evidence type="ECO:0000313" key="1">
    <source>
        <dbReference type="EMBL" id="MBA4651803.1"/>
    </source>
</evidence>
<reference evidence="1" key="2">
    <citation type="submission" date="2020-07" db="EMBL/GenBank/DDBJ databases">
        <authorList>
            <person name="Vera ALvarez R."/>
            <person name="Arias-Moreno D.M."/>
            <person name="Jimenez-Jacinto V."/>
            <person name="Jimenez-Bremont J.F."/>
            <person name="Swaminathan K."/>
            <person name="Moose S.P."/>
            <person name="Guerrero-Gonzalez M.L."/>
            <person name="Marino-Ramirez L."/>
            <person name="Landsman D."/>
            <person name="Rodriguez-Kessler M."/>
            <person name="Delgado-Sanchez P."/>
        </authorList>
    </citation>
    <scope>NUCLEOTIDE SEQUENCE</scope>
    <source>
        <tissue evidence="1">Cladode</tissue>
    </source>
</reference>
<protein>
    <submittedName>
        <fullName evidence="1">Uncharacterized protein</fullName>
    </submittedName>
</protein>
<accession>A0A7C9DYJ4</accession>
<dbReference type="EMBL" id="GISG01171682">
    <property type="protein sequence ID" value="MBA4651804.1"/>
    <property type="molecule type" value="Transcribed_RNA"/>
</dbReference>
<sequence length="104" mass="11786">MTTSRRLGVTVAIKNKNMKQIILPRYKISVTVISVQYISKHGNMHLTITFPSTERQMKILISSFSSSFFRHHQTSSLVSFREVAACSANVDVWQPADRTGKLDD</sequence>
<reference evidence="1" key="1">
    <citation type="journal article" date="2013" name="J. Plant Res.">
        <title>Effect of fungi and light on seed germination of three Opuntia species from semiarid lands of central Mexico.</title>
        <authorList>
            <person name="Delgado-Sanchez P."/>
            <person name="Jimenez-Bremont J.F."/>
            <person name="Guerrero-Gonzalez Mde L."/>
            <person name="Flores J."/>
        </authorList>
    </citation>
    <scope>NUCLEOTIDE SEQUENCE</scope>
    <source>
        <tissue evidence="1">Cladode</tissue>
    </source>
</reference>
<dbReference type="EMBL" id="GISG01171681">
    <property type="protein sequence ID" value="MBA4651803.1"/>
    <property type="molecule type" value="Transcribed_RNA"/>
</dbReference>
<name>A0A7C9DYJ4_OPUST</name>
<dbReference type="AlphaFoldDB" id="A0A7C9DYJ4"/>
<organism evidence="1">
    <name type="scientific">Opuntia streptacantha</name>
    <name type="common">Prickly pear cactus</name>
    <name type="synonym">Opuntia cardona</name>
    <dbReference type="NCBI Taxonomy" id="393608"/>
    <lineage>
        <taxon>Eukaryota</taxon>
        <taxon>Viridiplantae</taxon>
        <taxon>Streptophyta</taxon>
        <taxon>Embryophyta</taxon>
        <taxon>Tracheophyta</taxon>
        <taxon>Spermatophyta</taxon>
        <taxon>Magnoliopsida</taxon>
        <taxon>eudicotyledons</taxon>
        <taxon>Gunneridae</taxon>
        <taxon>Pentapetalae</taxon>
        <taxon>Caryophyllales</taxon>
        <taxon>Cactineae</taxon>
        <taxon>Cactaceae</taxon>
        <taxon>Opuntioideae</taxon>
        <taxon>Opuntia</taxon>
    </lineage>
</organism>